<gene>
    <name evidence="1" type="ORF">AWC35_05050</name>
</gene>
<sequence>MTTRDWHKLQCTKRVIVAEVEEKKAILRDETHNAAATREKRHQTWLAAKEKNARAGLHGPLRSLKLII</sequence>
<dbReference type="EMBL" id="CP014136">
    <property type="protein sequence ID" value="ATA18762.1"/>
    <property type="molecule type" value="Genomic_DNA"/>
</dbReference>
<reference evidence="1 2" key="1">
    <citation type="submission" date="2016-01" db="EMBL/GenBank/DDBJ databases">
        <authorList>
            <person name="Oliw E.H."/>
        </authorList>
    </citation>
    <scope>NUCLEOTIDE SEQUENCE [LARGE SCALE GENOMIC DNA]</scope>
    <source>
        <strain evidence="1 2">FRB97</strain>
    </source>
</reference>
<evidence type="ECO:0000313" key="1">
    <source>
        <dbReference type="EMBL" id="ATA18762.1"/>
    </source>
</evidence>
<protein>
    <submittedName>
        <fullName evidence="1">Uncharacterized protein</fullName>
    </submittedName>
</protein>
<organism evidence="1 2">
    <name type="scientific">Gibbsiella quercinecans</name>
    <dbReference type="NCBI Taxonomy" id="929813"/>
    <lineage>
        <taxon>Bacteria</taxon>
        <taxon>Pseudomonadati</taxon>
        <taxon>Pseudomonadota</taxon>
        <taxon>Gammaproteobacteria</taxon>
        <taxon>Enterobacterales</taxon>
        <taxon>Yersiniaceae</taxon>
        <taxon>Gibbsiella</taxon>
    </lineage>
</organism>
<keyword evidence="2" id="KW-1185">Reference proteome</keyword>
<proteinExistence type="predicted"/>
<name>A0A250AYJ2_9GAMM</name>
<accession>A0A250AYJ2</accession>
<dbReference type="Proteomes" id="UP000217182">
    <property type="component" value="Chromosome"/>
</dbReference>
<dbReference type="KEGG" id="gqu:AWC35_05050"/>
<dbReference type="AlphaFoldDB" id="A0A250AYJ2"/>
<evidence type="ECO:0000313" key="2">
    <source>
        <dbReference type="Proteomes" id="UP000217182"/>
    </source>
</evidence>